<dbReference type="EMBL" id="JOKZ01000020">
    <property type="protein sequence ID" value="KKP06726.1"/>
    <property type="molecule type" value="Genomic_DNA"/>
</dbReference>
<evidence type="ECO:0000313" key="7">
    <source>
        <dbReference type="EMBL" id="KKP06726.1"/>
    </source>
</evidence>
<organism evidence="7 8">
    <name type="scientific">Trichoderma harzianum</name>
    <name type="common">Hypocrea lixii</name>
    <dbReference type="NCBI Taxonomy" id="5544"/>
    <lineage>
        <taxon>Eukaryota</taxon>
        <taxon>Fungi</taxon>
        <taxon>Dikarya</taxon>
        <taxon>Ascomycota</taxon>
        <taxon>Pezizomycotina</taxon>
        <taxon>Sordariomycetes</taxon>
        <taxon>Hypocreomycetidae</taxon>
        <taxon>Hypocreales</taxon>
        <taxon>Hypocreaceae</taxon>
        <taxon>Trichoderma</taxon>
    </lineage>
</organism>
<feature type="compositionally biased region" description="Polar residues" evidence="6">
    <location>
        <begin position="69"/>
        <end position="82"/>
    </location>
</feature>
<reference evidence="8" key="1">
    <citation type="journal article" date="2015" name="Genome Announc.">
        <title>Draft whole-genome sequence of the biocontrol agent Trichoderma harzianum T6776.</title>
        <authorList>
            <person name="Baroncelli R."/>
            <person name="Piaggeschi G."/>
            <person name="Fiorini L."/>
            <person name="Bertolini E."/>
            <person name="Zapparata A."/>
            <person name="Pe M.E."/>
            <person name="Sarrocco S."/>
            <person name="Vannacci G."/>
        </authorList>
    </citation>
    <scope>NUCLEOTIDE SEQUENCE [LARGE SCALE GENOMIC DNA]</scope>
    <source>
        <strain evidence="8">T6776</strain>
    </source>
</reference>
<gene>
    <name evidence="7" type="ORF">THAR02_01215</name>
</gene>
<evidence type="ECO:0000256" key="4">
    <source>
        <dbReference type="ARBA" id="ARBA00023163"/>
    </source>
</evidence>
<evidence type="ECO:0008006" key="9">
    <source>
        <dbReference type="Google" id="ProtNLM"/>
    </source>
</evidence>
<sequence>MPTRRRRQGQGQARRVEELETKLDGLAAQLSLLTRAKETPTAPPDDSGVISASQPRPAELVSNINTSFHVSPPSASATTPWETASEDSPRDIVDHGLVHQQEAQEYLQEFRRGYLPHCPFVAMHPTLTADVIRKEFPTTFLAIMAVMKSSHPVIQKSLGDKLRLQIFTRVVLQGEASLDLLRGLLIFVAWHQYFHDAQNPQVFLSSQLCLTLVHKLGLEGKNASRLGVRSANREHGCDRGKPGGTCSSDEKRLLLGAYWLSTVVSKGLRKSCNMRFTRYMATCSQELTSHNEYETDKWIGPMIRVQNLYMKVSEIFGYFDASVIPVEGDAAIQCAVSSFCQELTSIKELFPFLAVEGSRLTEKAPMKITLLMGIKLVDYWSRELYSLQAWIYEIVFHDEAWIPDEMKQTDRAYSSNMANHVSHAPIIRIQMLWHLMGVNNCYFREFLALPGEELLRLSFLSYSRICYTLIGQAKITFALLNTVVNPPCNGMVQGVERQVPSAQVIVDKVNYDGHCMSLIEKFEKASRNLQKGEDKLQPFSMLSSVTKSMMFNYSRQLRDMLSNMSEEPVQVPWGTSKQHVDLGSLKAVSVDSGSAAVQDPEVVNGTHIGDWASLDMSSMDGVVGFDESMWETMLSEFTLPSGNYTSTNRPI</sequence>
<dbReference type="PANTHER" id="PTHR31845:SF10">
    <property type="entry name" value="ZN(II)2CYS6 TRANSCRIPTION FACTOR (EUROFUNG)"/>
    <property type="match status" value="1"/>
</dbReference>
<dbReference type="GO" id="GO:0000976">
    <property type="term" value="F:transcription cis-regulatory region binding"/>
    <property type="evidence" value="ECO:0007669"/>
    <property type="project" value="TreeGrafter"/>
</dbReference>
<dbReference type="PANTHER" id="PTHR31845">
    <property type="entry name" value="FINGER DOMAIN PROTEIN, PUTATIVE-RELATED"/>
    <property type="match status" value="1"/>
</dbReference>
<evidence type="ECO:0000256" key="2">
    <source>
        <dbReference type="ARBA" id="ARBA00023015"/>
    </source>
</evidence>
<protein>
    <recommendedName>
        <fullName evidence="9">Transcription factor domain-containing protein</fullName>
    </recommendedName>
</protein>
<keyword evidence="2" id="KW-0805">Transcription regulation</keyword>
<name>A0A0F9XQ26_TRIHA</name>
<dbReference type="GO" id="GO:0000981">
    <property type="term" value="F:DNA-binding transcription factor activity, RNA polymerase II-specific"/>
    <property type="evidence" value="ECO:0007669"/>
    <property type="project" value="TreeGrafter"/>
</dbReference>
<feature type="region of interest" description="Disordered" evidence="6">
    <location>
        <begin position="69"/>
        <end position="88"/>
    </location>
</feature>
<dbReference type="Proteomes" id="UP000034112">
    <property type="component" value="Unassembled WGS sequence"/>
</dbReference>
<keyword evidence="4" id="KW-0804">Transcription</keyword>
<comment type="caution">
    <text evidence="7">The sequence shown here is derived from an EMBL/GenBank/DDBJ whole genome shotgun (WGS) entry which is preliminary data.</text>
</comment>
<dbReference type="OrthoDB" id="1600564at2759"/>
<comment type="subcellular location">
    <subcellularLocation>
        <location evidence="1">Nucleus</location>
    </subcellularLocation>
</comment>
<evidence type="ECO:0000256" key="3">
    <source>
        <dbReference type="ARBA" id="ARBA00023125"/>
    </source>
</evidence>
<evidence type="ECO:0000256" key="5">
    <source>
        <dbReference type="ARBA" id="ARBA00023242"/>
    </source>
</evidence>
<keyword evidence="3" id="KW-0238">DNA-binding</keyword>
<dbReference type="InterPro" id="IPR051089">
    <property type="entry name" value="prtT"/>
</dbReference>
<feature type="region of interest" description="Disordered" evidence="6">
    <location>
        <begin position="34"/>
        <end position="54"/>
    </location>
</feature>
<keyword evidence="5" id="KW-0539">Nucleus</keyword>
<dbReference type="AlphaFoldDB" id="A0A0F9XQ26"/>
<dbReference type="GO" id="GO:0005634">
    <property type="term" value="C:nucleus"/>
    <property type="evidence" value="ECO:0007669"/>
    <property type="project" value="UniProtKB-SubCell"/>
</dbReference>
<feature type="region of interest" description="Disordered" evidence="6">
    <location>
        <begin position="1"/>
        <end position="20"/>
    </location>
</feature>
<proteinExistence type="predicted"/>
<evidence type="ECO:0000256" key="6">
    <source>
        <dbReference type="SAM" id="MobiDB-lite"/>
    </source>
</evidence>
<evidence type="ECO:0000313" key="8">
    <source>
        <dbReference type="Proteomes" id="UP000034112"/>
    </source>
</evidence>
<accession>A0A0F9XQ26</accession>
<evidence type="ECO:0000256" key="1">
    <source>
        <dbReference type="ARBA" id="ARBA00004123"/>
    </source>
</evidence>